<name>A0A7K0CG41_9ACTN</name>
<keyword evidence="2" id="KW-1185">Reference proteome</keyword>
<dbReference type="AlphaFoldDB" id="A0A7K0CG41"/>
<gene>
    <name evidence="1" type="ORF">SRB5_25790</name>
</gene>
<dbReference type="OrthoDB" id="4218858at2"/>
<evidence type="ECO:0000313" key="1">
    <source>
        <dbReference type="EMBL" id="MQY12445.1"/>
    </source>
</evidence>
<proteinExistence type="predicted"/>
<dbReference type="EMBL" id="WEGJ01000006">
    <property type="protein sequence ID" value="MQY12445.1"/>
    <property type="molecule type" value="Genomic_DNA"/>
</dbReference>
<reference evidence="1 2" key="1">
    <citation type="submission" date="2019-10" db="EMBL/GenBank/DDBJ databases">
        <title>Streptomyces smaragdinus sp. nov. and Streptomyces fabii sp. nov., isolated from the gut of fungus growing-termite Macrotermes natalensis.</title>
        <authorList>
            <person name="Schwitalla J."/>
            <person name="Benndorf R."/>
            <person name="Martin K."/>
            <person name="De Beer W."/>
            <person name="Kaster A.-K."/>
            <person name="Vollmers J."/>
            <person name="Poulsen M."/>
            <person name="Beemelmanns C."/>
        </authorList>
    </citation>
    <scope>NUCLEOTIDE SEQUENCE [LARGE SCALE GENOMIC DNA]</scope>
    <source>
        <strain evidence="1 2">RB5</strain>
    </source>
</reference>
<dbReference type="Proteomes" id="UP000466345">
    <property type="component" value="Unassembled WGS sequence"/>
</dbReference>
<organism evidence="1 2">
    <name type="scientific">Streptomyces smaragdinus</name>
    <dbReference type="NCBI Taxonomy" id="2585196"/>
    <lineage>
        <taxon>Bacteria</taxon>
        <taxon>Bacillati</taxon>
        <taxon>Actinomycetota</taxon>
        <taxon>Actinomycetes</taxon>
        <taxon>Kitasatosporales</taxon>
        <taxon>Streptomycetaceae</taxon>
        <taxon>Streptomyces</taxon>
    </lineage>
</organism>
<accession>A0A7K0CG41</accession>
<dbReference type="RefSeq" id="WP_153451968.1">
    <property type="nucleotide sequence ID" value="NZ_WEGJ01000006.1"/>
</dbReference>
<sequence length="149" mass="16336">MSLIDDLWAANRLPDWDALYFSGDENGYGVDLDPSVPGGMRVLKSFDLHKAVADHPESLSGVGSGLAVMPLEGGDELWGGEGAHGSNGHVVRVRADESLVWMIFFWDSNPFSEPIELSGRYATFRSTTDVVITVDIDDPRRPVPDQYGR</sequence>
<protein>
    <submittedName>
        <fullName evidence="1">Uncharacterized protein</fullName>
    </submittedName>
</protein>
<comment type="caution">
    <text evidence="1">The sequence shown here is derived from an EMBL/GenBank/DDBJ whole genome shotgun (WGS) entry which is preliminary data.</text>
</comment>
<evidence type="ECO:0000313" key="2">
    <source>
        <dbReference type="Proteomes" id="UP000466345"/>
    </source>
</evidence>